<gene>
    <name evidence="1" type="ORF">VFPBJ_00111</name>
</gene>
<sequence>METCACPIPKRVRAIYHAQFMRLSMLKVCRCLHRSKLEMKLSHRWPDYASCASIDATLANFLMHVVSAYFQQYIDTLLVVPPVYEEKFLILAIDFMWGHEMRGLSCCFLGVEHRPVLDCAFRLYELDFRHKSW</sequence>
<accession>A0A179H958</accession>
<organism evidence="1 2">
    <name type="scientific">Purpureocillium lilacinum</name>
    <name type="common">Paecilomyces lilacinus</name>
    <dbReference type="NCBI Taxonomy" id="33203"/>
    <lineage>
        <taxon>Eukaryota</taxon>
        <taxon>Fungi</taxon>
        <taxon>Dikarya</taxon>
        <taxon>Ascomycota</taxon>
        <taxon>Pezizomycotina</taxon>
        <taxon>Sordariomycetes</taxon>
        <taxon>Hypocreomycetidae</taxon>
        <taxon>Hypocreales</taxon>
        <taxon>Ophiocordycipitaceae</taxon>
        <taxon>Purpureocillium</taxon>
    </lineage>
</organism>
<evidence type="ECO:0000313" key="2">
    <source>
        <dbReference type="Proteomes" id="UP000078240"/>
    </source>
</evidence>
<comment type="caution">
    <text evidence="1">The sequence shown here is derived from an EMBL/GenBank/DDBJ whole genome shotgun (WGS) entry which is preliminary data.</text>
</comment>
<dbReference type="AlphaFoldDB" id="A0A179H958"/>
<proteinExistence type="predicted"/>
<name>A0A179H958_PURLI</name>
<dbReference type="Proteomes" id="UP000078240">
    <property type="component" value="Unassembled WGS sequence"/>
</dbReference>
<reference evidence="1 2" key="1">
    <citation type="submission" date="2016-01" db="EMBL/GenBank/DDBJ databases">
        <title>Biosynthesis of antibiotic leucinostatins and their inhibition on Phytophthora in bio-control Purpureocillium lilacinum.</title>
        <authorList>
            <person name="Wang G."/>
            <person name="Liu Z."/>
            <person name="Lin R."/>
            <person name="Li E."/>
            <person name="Mao Z."/>
            <person name="Ling J."/>
            <person name="Yin W."/>
            <person name="Xie B."/>
        </authorList>
    </citation>
    <scope>NUCLEOTIDE SEQUENCE [LARGE SCALE GENOMIC DNA]</scope>
    <source>
        <strain evidence="1">PLBJ-1</strain>
    </source>
</reference>
<protein>
    <submittedName>
        <fullName evidence="1">Uncharacterized protein</fullName>
    </submittedName>
</protein>
<dbReference type="EMBL" id="LSBH01000001">
    <property type="protein sequence ID" value="OAQ86071.1"/>
    <property type="molecule type" value="Genomic_DNA"/>
</dbReference>
<evidence type="ECO:0000313" key="1">
    <source>
        <dbReference type="EMBL" id="OAQ86071.1"/>
    </source>
</evidence>